<reference evidence="11 12" key="1">
    <citation type="submission" date="2016-04" db="EMBL/GenBank/DDBJ databases">
        <title>Draft genome of Fonsecaea erecta CBS 125763.</title>
        <authorList>
            <person name="Weiss V.A."/>
            <person name="Vicente V.A."/>
            <person name="Raittz R.T."/>
            <person name="Moreno L.F."/>
            <person name="De Souza E.M."/>
            <person name="Pedrosa F.O."/>
            <person name="Steffens M.B."/>
            <person name="Faoro H."/>
            <person name="Tadra-Sfeir M.Z."/>
            <person name="Najafzadeh M.J."/>
            <person name="Felipe M.S."/>
            <person name="Teixeira M."/>
            <person name="Sun J."/>
            <person name="Xi L."/>
            <person name="Gomes R."/>
            <person name="De Azevedo C.M."/>
            <person name="Salgado C.G."/>
            <person name="Da Silva M.B."/>
            <person name="Nascimento M.F."/>
            <person name="Queiroz-Telles F."/>
            <person name="Attili D.S."/>
            <person name="Gorbushina A."/>
        </authorList>
    </citation>
    <scope>NUCLEOTIDE SEQUENCE [LARGE SCALE GENOMIC DNA]</scope>
    <source>
        <strain evidence="11 12">CBS 125763</strain>
    </source>
</reference>
<dbReference type="SUPFAM" id="SSF52540">
    <property type="entry name" value="P-loop containing nucleoside triphosphate hydrolases"/>
    <property type="match status" value="1"/>
</dbReference>
<name>A0A178ZHD7_9EURO</name>
<dbReference type="InterPro" id="IPR001650">
    <property type="entry name" value="Helicase_C-like"/>
</dbReference>
<evidence type="ECO:0000256" key="1">
    <source>
        <dbReference type="ARBA" id="ARBA00012552"/>
    </source>
</evidence>
<protein>
    <recommendedName>
        <fullName evidence="1">RNA helicase</fullName>
        <ecNumber evidence="1">3.6.4.13</ecNumber>
    </recommendedName>
</protein>
<keyword evidence="2" id="KW-0547">Nucleotide-binding</keyword>
<evidence type="ECO:0000259" key="9">
    <source>
        <dbReference type="PROSITE" id="PS51192"/>
    </source>
</evidence>
<feature type="region of interest" description="Disordered" evidence="8">
    <location>
        <begin position="194"/>
        <end position="238"/>
    </location>
</feature>
<organism evidence="11 12">
    <name type="scientific">Fonsecaea erecta</name>
    <dbReference type="NCBI Taxonomy" id="1367422"/>
    <lineage>
        <taxon>Eukaryota</taxon>
        <taxon>Fungi</taxon>
        <taxon>Dikarya</taxon>
        <taxon>Ascomycota</taxon>
        <taxon>Pezizomycotina</taxon>
        <taxon>Eurotiomycetes</taxon>
        <taxon>Chaetothyriomycetidae</taxon>
        <taxon>Chaetothyriales</taxon>
        <taxon>Herpotrichiellaceae</taxon>
        <taxon>Fonsecaea</taxon>
    </lineage>
</organism>
<feature type="domain" description="Helicase C-terminal" evidence="10">
    <location>
        <begin position="423"/>
        <end position="606"/>
    </location>
</feature>
<evidence type="ECO:0000256" key="4">
    <source>
        <dbReference type="ARBA" id="ARBA00022806"/>
    </source>
</evidence>
<dbReference type="SMART" id="SM00487">
    <property type="entry name" value="DEXDc"/>
    <property type="match status" value="1"/>
</dbReference>
<feature type="domain" description="Helicase ATP-binding" evidence="9">
    <location>
        <begin position="159"/>
        <end position="375"/>
    </location>
</feature>
<evidence type="ECO:0000256" key="6">
    <source>
        <dbReference type="ARBA" id="ARBA00022884"/>
    </source>
</evidence>
<dbReference type="EC" id="3.6.4.13" evidence="1"/>
<dbReference type="SMART" id="SM00490">
    <property type="entry name" value="HELICc"/>
    <property type="match status" value="1"/>
</dbReference>
<dbReference type="InterPro" id="IPR027417">
    <property type="entry name" value="P-loop_NTPase"/>
</dbReference>
<dbReference type="Pfam" id="PF00270">
    <property type="entry name" value="DEAD"/>
    <property type="match status" value="1"/>
</dbReference>
<evidence type="ECO:0000256" key="3">
    <source>
        <dbReference type="ARBA" id="ARBA00022801"/>
    </source>
</evidence>
<dbReference type="GO" id="GO:0003723">
    <property type="term" value="F:RNA binding"/>
    <property type="evidence" value="ECO:0007669"/>
    <property type="project" value="UniProtKB-KW"/>
</dbReference>
<dbReference type="Gene3D" id="3.40.50.300">
    <property type="entry name" value="P-loop containing nucleotide triphosphate hydrolases"/>
    <property type="match status" value="2"/>
</dbReference>
<dbReference type="STRING" id="1367422.A0A178ZHD7"/>
<evidence type="ECO:0000259" key="10">
    <source>
        <dbReference type="PROSITE" id="PS51194"/>
    </source>
</evidence>
<keyword evidence="3" id="KW-0378">Hydrolase</keyword>
<dbReference type="GO" id="GO:0003724">
    <property type="term" value="F:RNA helicase activity"/>
    <property type="evidence" value="ECO:0007669"/>
    <property type="project" value="UniProtKB-EC"/>
</dbReference>
<keyword evidence="4" id="KW-0347">Helicase</keyword>
<dbReference type="InterPro" id="IPR014001">
    <property type="entry name" value="Helicase_ATP-bd"/>
</dbReference>
<dbReference type="EMBL" id="LVYI01000006">
    <property type="protein sequence ID" value="OAP58435.1"/>
    <property type="molecule type" value="Genomic_DNA"/>
</dbReference>
<keyword evidence="6" id="KW-0694">RNA-binding</keyword>
<accession>A0A178ZHD7</accession>
<comment type="caution">
    <text evidence="11">The sequence shown here is derived from an EMBL/GenBank/DDBJ whole genome shotgun (WGS) entry which is preliminary data.</text>
</comment>
<feature type="compositionally biased region" description="Basic and acidic residues" evidence="8">
    <location>
        <begin position="194"/>
        <end position="222"/>
    </location>
</feature>
<dbReference type="Proteomes" id="UP000078343">
    <property type="component" value="Unassembled WGS sequence"/>
</dbReference>
<dbReference type="GO" id="GO:0016787">
    <property type="term" value="F:hydrolase activity"/>
    <property type="evidence" value="ECO:0007669"/>
    <property type="project" value="UniProtKB-KW"/>
</dbReference>
<dbReference type="OrthoDB" id="10256233at2759"/>
<dbReference type="PROSITE" id="PS51194">
    <property type="entry name" value="HELICASE_CTER"/>
    <property type="match status" value="1"/>
</dbReference>
<dbReference type="InterPro" id="IPR011545">
    <property type="entry name" value="DEAD/DEAH_box_helicase_dom"/>
</dbReference>
<evidence type="ECO:0000256" key="5">
    <source>
        <dbReference type="ARBA" id="ARBA00022840"/>
    </source>
</evidence>
<evidence type="ECO:0000256" key="2">
    <source>
        <dbReference type="ARBA" id="ARBA00022741"/>
    </source>
</evidence>
<keyword evidence="5" id="KW-0067">ATP-binding</keyword>
<comment type="catalytic activity">
    <reaction evidence="7">
        <text>ATP + H2O = ADP + phosphate + H(+)</text>
        <dbReference type="Rhea" id="RHEA:13065"/>
        <dbReference type="ChEBI" id="CHEBI:15377"/>
        <dbReference type="ChEBI" id="CHEBI:15378"/>
        <dbReference type="ChEBI" id="CHEBI:30616"/>
        <dbReference type="ChEBI" id="CHEBI:43474"/>
        <dbReference type="ChEBI" id="CHEBI:456216"/>
        <dbReference type="EC" id="3.6.4.13"/>
    </reaction>
</comment>
<keyword evidence="12" id="KW-1185">Reference proteome</keyword>
<evidence type="ECO:0000313" key="12">
    <source>
        <dbReference type="Proteomes" id="UP000078343"/>
    </source>
</evidence>
<sequence>MNQTVARLPIARAPRPVPSRVRMALRSKIKAQATANKLPAKTTAPLDGDGDMAFASTPPSKRKEKKDKDERPLFHALKMQQILTPLSYGQRTKLKQQMEKIASFEELGLMPSVVDSIYTQVLPHLTEYTPTPVQKLAIPALLSKKGEYQKQKQVGADGNPPPHKYKTFLLAAETGSGKTLAYLLPVINAVKQQEEVDRNEEHEREARSVKEREEQDKNRVFEADASEADEPPPNQSMGRPRALILLPSSELVAQVTKVVKVIGHTVKYRSAGISSSNTPTVIRSRLFNPQGIDILVSSPHLIASIAKKEPNILSRVQYLVMDEADSLFDRSFSETTCEIIDRAAPSLKQLILCSATIPNSLDRFIDKRFPDCKRIVTPKLHTIPRRVQLGAVDIDKDPYRGSRDLACADVIWTLGRAVHEDLNPKNTVKHILVFVNERDKAEEVARFLVSKGIEAVALTRDTTEQRQAEILATFTSVDRVEGSSKPSSSASSTSKKLFKDFVPFDRSSNPSTSGTHPTQPSRPTRHLPDVKVLVTTDLGSRGVDTLAVRHVVLYDVPHTTIDFVHRLGRMGRMNRRGRGIVLMGGKDRKDVIREVREAMFKGQALI</sequence>
<dbReference type="PANTHER" id="PTHR47960">
    <property type="entry name" value="DEAD-BOX ATP-DEPENDENT RNA HELICASE 50"/>
    <property type="match status" value="1"/>
</dbReference>
<evidence type="ECO:0000256" key="7">
    <source>
        <dbReference type="ARBA" id="ARBA00047984"/>
    </source>
</evidence>
<feature type="region of interest" description="Disordered" evidence="8">
    <location>
        <begin position="505"/>
        <end position="527"/>
    </location>
</feature>
<dbReference type="Pfam" id="PF00271">
    <property type="entry name" value="Helicase_C"/>
    <property type="match status" value="1"/>
</dbReference>
<evidence type="ECO:0000256" key="8">
    <source>
        <dbReference type="SAM" id="MobiDB-lite"/>
    </source>
</evidence>
<evidence type="ECO:0000313" key="11">
    <source>
        <dbReference type="EMBL" id="OAP58435.1"/>
    </source>
</evidence>
<feature type="compositionally biased region" description="Polar residues" evidence="8">
    <location>
        <begin position="506"/>
        <end position="522"/>
    </location>
</feature>
<dbReference type="PROSITE" id="PS51192">
    <property type="entry name" value="HELICASE_ATP_BIND_1"/>
    <property type="match status" value="1"/>
</dbReference>
<dbReference type="RefSeq" id="XP_018691802.1">
    <property type="nucleotide sequence ID" value="XM_018839034.1"/>
</dbReference>
<proteinExistence type="predicted"/>
<dbReference type="GO" id="GO:0005524">
    <property type="term" value="F:ATP binding"/>
    <property type="evidence" value="ECO:0007669"/>
    <property type="project" value="UniProtKB-KW"/>
</dbReference>
<dbReference type="GeneID" id="30011693"/>
<gene>
    <name evidence="11" type="ORF">AYL99_07525</name>
</gene>
<feature type="region of interest" description="Disordered" evidence="8">
    <location>
        <begin position="30"/>
        <end position="71"/>
    </location>
</feature>
<dbReference type="AlphaFoldDB" id="A0A178ZHD7"/>